<dbReference type="Proteomes" id="UP000202618">
    <property type="component" value="Segment"/>
</dbReference>
<dbReference type="RefSeq" id="YP_009283111.1">
    <property type="nucleotide sequence ID" value="NC_031039.1"/>
</dbReference>
<dbReference type="EMBL" id="KU878088">
    <property type="protein sequence ID" value="AMS01291.1"/>
    <property type="molecule type" value="Genomic_DNA"/>
</dbReference>
<reference evidence="1 2" key="1">
    <citation type="journal article" date="2016" name="Virology">
        <title>The genome of AR9, a giant transducing Bacillus phage encoding two multisubunit RNA polymerases.</title>
        <authorList>
            <person name="Lavysh D."/>
            <person name="Sokolova M."/>
            <person name="Minakhin L."/>
            <person name="Yakunina M."/>
            <person name="Artamonova T."/>
            <person name="Kozyavkin S."/>
            <person name="Makarova K.S."/>
            <person name="Koonin E.V."/>
            <person name="Severinov K."/>
        </authorList>
    </citation>
    <scope>NUCLEOTIDE SEQUENCE [LARGE SCALE GENOMIC DNA]</scope>
</reference>
<name>A0A172JIB0_BPPB1</name>
<organism evidence="1 2">
    <name type="scientific">Bacillus phage AR9</name>
    <dbReference type="NCBI Taxonomy" id="1815509"/>
    <lineage>
        <taxon>Viruses</taxon>
        <taxon>Duplodnaviria</taxon>
        <taxon>Heunggongvirae</taxon>
        <taxon>Uroviricota</taxon>
        <taxon>Caudoviricetes</taxon>
        <taxon>Takahashivirus</taxon>
        <taxon>Bacillus phage PBS1</taxon>
    </lineage>
</organism>
<accession>A0A172JIB0</accession>
<dbReference type="KEGG" id="vg:29058925"/>
<evidence type="ECO:0000313" key="1">
    <source>
        <dbReference type="EMBL" id="AMS01291.1"/>
    </source>
</evidence>
<gene>
    <name evidence="1" type="ORF">AR9_g207</name>
</gene>
<sequence length="51" mass="5643">MSSLKIGNRSTAQVFGVGENPLNGNGNPLFREGEDIVSSLWKHRAVHKRTH</sequence>
<protein>
    <submittedName>
        <fullName evidence="1">Uncharacterized protein</fullName>
    </submittedName>
</protein>
<dbReference type="GeneID" id="29058925"/>
<evidence type="ECO:0000313" key="2">
    <source>
        <dbReference type="Proteomes" id="UP000202618"/>
    </source>
</evidence>
<proteinExistence type="predicted"/>